<dbReference type="PRINTS" id="PR00038">
    <property type="entry name" value="HTHLUXR"/>
</dbReference>
<dbReference type="EMBL" id="CP009302">
    <property type="protein sequence ID" value="AJC11672.1"/>
    <property type="molecule type" value="Genomic_DNA"/>
</dbReference>
<feature type="transmembrane region" description="Helical" evidence="5">
    <location>
        <begin position="49"/>
        <end position="69"/>
    </location>
</feature>
<evidence type="ECO:0000256" key="4">
    <source>
        <dbReference type="SAM" id="MobiDB-lite"/>
    </source>
</evidence>
<reference evidence="7 8" key="2">
    <citation type="journal article" date="2015" name="Genome Announc.">
        <title>Complete Genome Sequence of Coriobacteriaceae Strain 68-1-3, a Novel Mucus-Degrading Isolate from the Swine Intestinal Tract.</title>
        <authorList>
            <person name="Looft T."/>
            <person name="Bayles D.O."/>
            <person name="Alt D.P."/>
            <person name="Stanton T.B."/>
        </authorList>
    </citation>
    <scope>NUCLEOTIDE SEQUENCE [LARGE SCALE GENOMIC DNA]</scope>
    <source>
        <strain evidence="7 8">68-1-3</strain>
    </source>
</reference>
<feature type="transmembrane region" description="Helical" evidence="5">
    <location>
        <begin position="278"/>
        <end position="298"/>
    </location>
</feature>
<feature type="transmembrane region" description="Helical" evidence="5">
    <location>
        <begin position="339"/>
        <end position="360"/>
    </location>
</feature>
<dbReference type="Proteomes" id="UP000031121">
    <property type="component" value="Chromosome"/>
</dbReference>
<feature type="transmembrane region" description="Helical" evidence="5">
    <location>
        <begin position="223"/>
        <end position="241"/>
    </location>
</feature>
<feature type="transmembrane region" description="Helical" evidence="5">
    <location>
        <begin position="372"/>
        <end position="391"/>
    </location>
</feature>
<dbReference type="InterPro" id="IPR036388">
    <property type="entry name" value="WH-like_DNA-bd_sf"/>
</dbReference>
<accession>A0A0A8B985</accession>
<dbReference type="PANTHER" id="PTHR44688">
    <property type="entry name" value="DNA-BINDING TRANSCRIPTIONAL ACTIVATOR DEVR_DOSR"/>
    <property type="match status" value="1"/>
</dbReference>
<feature type="domain" description="HTH luxR-type" evidence="6">
    <location>
        <begin position="438"/>
        <end position="499"/>
    </location>
</feature>
<evidence type="ECO:0000256" key="3">
    <source>
        <dbReference type="ARBA" id="ARBA00023163"/>
    </source>
</evidence>
<evidence type="ECO:0000256" key="5">
    <source>
        <dbReference type="SAM" id="Phobius"/>
    </source>
</evidence>
<feature type="transmembrane region" description="Helical" evidence="5">
    <location>
        <begin position="253"/>
        <end position="272"/>
    </location>
</feature>
<evidence type="ECO:0000256" key="1">
    <source>
        <dbReference type="ARBA" id="ARBA00023015"/>
    </source>
</evidence>
<dbReference type="PROSITE" id="PS50043">
    <property type="entry name" value="HTH_LUXR_2"/>
    <property type="match status" value="1"/>
</dbReference>
<dbReference type="InterPro" id="IPR016032">
    <property type="entry name" value="Sig_transdc_resp-reg_C-effctor"/>
</dbReference>
<evidence type="ECO:0000259" key="6">
    <source>
        <dbReference type="PROSITE" id="PS50043"/>
    </source>
</evidence>
<dbReference type="HOGENOM" id="CLU_027066_3_0_11"/>
<keyword evidence="5" id="KW-1133">Transmembrane helix</keyword>
<protein>
    <recommendedName>
        <fullName evidence="6">HTH luxR-type domain-containing protein</fullName>
    </recommendedName>
</protein>
<dbReference type="AlphaFoldDB" id="A0A0A8B985"/>
<evidence type="ECO:0000256" key="2">
    <source>
        <dbReference type="ARBA" id="ARBA00023125"/>
    </source>
</evidence>
<organism evidence="7 8">
    <name type="scientific">Berryella intestinalis</name>
    <dbReference type="NCBI Taxonomy" id="1531429"/>
    <lineage>
        <taxon>Bacteria</taxon>
        <taxon>Bacillati</taxon>
        <taxon>Actinomycetota</taxon>
        <taxon>Coriobacteriia</taxon>
        <taxon>Eggerthellales</taxon>
        <taxon>Eggerthellaceae</taxon>
        <taxon>Berryella</taxon>
    </lineage>
</organism>
<dbReference type="KEGG" id="cbac:JI75_02220"/>
<feature type="region of interest" description="Disordered" evidence="4">
    <location>
        <begin position="408"/>
        <end position="429"/>
    </location>
</feature>
<keyword evidence="5" id="KW-0472">Membrane</keyword>
<dbReference type="Pfam" id="PF00196">
    <property type="entry name" value="GerE"/>
    <property type="match status" value="1"/>
</dbReference>
<dbReference type="SUPFAM" id="SSF46894">
    <property type="entry name" value="C-terminal effector domain of the bipartite response regulators"/>
    <property type="match status" value="1"/>
</dbReference>
<dbReference type="RefSeq" id="WP_039688390.1">
    <property type="nucleotide sequence ID" value="NZ_CP009302.1"/>
</dbReference>
<feature type="transmembrane region" description="Helical" evidence="5">
    <location>
        <begin position="146"/>
        <end position="168"/>
    </location>
</feature>
<gene>
    <name evidence="7" type="ORF">JI75_02220</name>
</gene>
<dbReference type="OrthoDB" id="9808843at2"/>
<reference evidence="8" key="1">
    <citation type="submission" date="2014-08" db="EMBL/GenBank/DDBJ databases">
        <title>Coriobacteriaceae sp. complete genome.</title>
        <authorList>
            <person name="Looft T."/>
            <person name="Bayles D.O."/>
            <person name="Stanton T.B."/>
        </authorList>
    </citation>
    <scope>NUCLEOTIDE SEQUENCE [LARGE SCALE GENOMIC DNA]</scope>
    <source>
        <strain evidence="8">68-1-3</strain>
    </source>
</reference>
<evidence type="ECO:0000313" key="7">
    <source>
        <dbReference type="EMBL" id="AJC11672.1"/>
    </source>
</evidence>
<sequence>MGKRTRIPLHYIGWGLLLAWLFCTFYTRITALALPSPAIEPLGGFAMRAAFAIAPVLFAVVTILALIAGERRCSDMESSKGLSFVAACVTGAFTPLMYLRTGDAALDGASYLVGGIASGIGSGFMWVSWGALYANLDQETTESASIIACAGAILVALGVSAMVGWAAVGLVSSLPLVSGWLLRLSWLDQSEAEPGRKCDGAPSRAIAANKEKPLEALSRVWKGSWGLLYLSVFVCIAGSFWERSDTISPSFQAVLAIGVLFVIGVGLMAQFGPRQTSIVFLCRWASPLVVLALALVAFDASETGLFIASSIALLCRFAFCMVTQMHFARFAKRGLATPIQAYGVGWILIHVGDLVGLLAFEAVSASDPIGGRSFALASIVVLVAGVMVFLGRDDSFVTPAQIAAMPLADDKGHRQNSEQDAASRREGFEDPREQRILQLARSFGLTERETAVFELLMKGRSVPYIRDELVISKNTVATHVKHIYAKSGVHTRQELLDLM</sequence>
<dbReference type="STRING" id="1531429.JI75_02220"/>
<dbReference type="GO" id="GO:0006355">
    <property type="term" value="P:regulation of DNA-templated transcription"/>
    <property type="evidence" value="ECO:0007669"/>
    <property type="project" value="InterPro"/>
</dbReference>
<keyword evidence="3" id="KW-0804">Transcription</keyword>
<keyword evidence="5" id="KW-0812">Transmembrane</keyword>
<dbReference type="Gene3D" id="1.10.10.10">
    <property type="entry name" value="Winged helix-like DNA-binding domain superfamily/Winged helix DNA-binding domain"/>
    <property type="match status" value="1"/>
</dbReference>
<evidence type="ECO:0000313" key="8">
    <source>
        <dbReference type="Proteomes" id="UP000031121"/>
    </source>
</evidence>
<feature type="transmembrane region" description="Helical" evidence="5">
    <location>
        <begin position="111"/>
        <end position="134"/>
    </location>
</feature>
<keyword evidence="1" id="KW-0805">Transcription regulation</keyword>
<dbReference type="InterPro" id="IPR000792">
    <property type="entry name" value="Tscrpt_reg_LuxR_C"/>
</dbReference>
<dbReference type="GO" id="GO:0003677">
    <property type="term" value="F:DNA binding"/>
    <property type="evidence" value="ECO:0007669"/>
    <property type="project" value="UniProtKB-KW"/>
</dbReference>
<dbReference type="PANTHER" id="PTHR44688:SF16">
    <property type="entry name" value="DNA-BINDING TRANSCRIPTIONAL ACTIVATOR DEVR_DOSR"/>
    <property type="match status" value="1"/>
</dbReference>
<feature type="transmembrane region" description="Helical" evidence="5">
    <location>
        <begin position="12"/>
        <end position="29"/>
    </location>
</feature>
<dbReference type="CDD" id="cd06170">
    <property type="entry name" value="LuxR_C_like"/>
    <property type="match status" value="1"/>
</dbReference>
<keyword evidence="2" id="KW-0238">DNA-binding</keyword>
<feature type="transmembrane region" description="Helical" evidence="5">
    <location>
        <begin position="305"/>
        <end position="327"/>
    </location>
</feature>
<proteinExistence type="predicted"/>
<name>A0A0A8B985_9ACTN</name>
<feature type="transmembrane region" description="Helical" evidence="5">
    <location>
        <begin position="81"/>
        <end position="99"/>
    </location>
</feature>
<dbReference type="SMART" id="SM00421">
    <property type="entry name" value="HTH_LUXR"/>
    <property type="match status" value="1"/>
</dbReference>
<keyword evidence="8" id="KW-1185">Reference proteome</keyword>